<feature type="domain" description="SLC41A/MgtE integral membrane" evidence="10">
    <location>
        <begin position="325"/>
        <end position="454"/>
    </location>
</feature>
<feature type="transmembrane region" description="Helical" evidence="9">
    <location>
        <begin position="237"/>
        <end position="254"/>
    </location>
</feature>
<dbReference type="InterPro" id="IPR006667">
    <property type="entry name" value="SLC41_membr_dom"/>
</dbReference>
<feature type="transmembrane region" description="Helical" evidence="9">
    <location>
        <begin position="323"/>
        <end position="345"/>
    </location>
</feature>
<feature type="transmembrane region" description="Helical" evidence="9">
    <location>
        <begin position="67"/>
        <end position="89"/>
    </location>
</feature>
<evidence type="ECO:0000313" key="12">
    <source>
        <dbReference type="Proteomes" id="UP001140074"/>
    </source>
</evidence>
<feature type="transmembrane region" description="Helical" evidence="9">
    <location>
        <begin position="151"/>
        <end position="173"/>
    </location>
</feature>
<reference evidence="11" key="1">
    <citation type="submission" date="2022-07" db="EMBL/GenBank/DDBJ databases">
        <title>Phylogenomic reconstructions and comparative analyses of Kickxellomycotina fungi.</title>
        <authorList>
            <person name="Reynolds N.K."/>
            <person name="Stajich J.E."/>
            <person name="Barry K."/>
            <person name="Grigoriev I.V."/>
            <person name="Crous P."/>
            <person name="Smith M.E."/>
        </authorList>
    </citation>
    <scope>NUCLEOTIDE SEQUENCE</scope>
    <source>
        <strain evidence="11">RSA 476</strain>
    </source>
</reference>
<comment type="subcellular location">
    <subcellularLocation>
        <location evidence="1">Membrane</location>
        <topology evidence="1">Multi-pass membrane protein</topology>
    </subcellularLocation>
</comment>
<feature type="domain" description="SLC41A/MgtE integral membrane" evidence="10">
    <location>
        <begin position="108"/>
        <end position="249"/>
    </location>
</feature>
<evidence type="ECO:0000256" key="7">
    <source>
        <dbReference type="ARBA" id="ARBA00023065"/>
    </source>
</evidence>
<sequence length="459" mass="48961">MNFPRPSIDNPTATLEWATLQSTDSEHLLTPERLSSSSSSSAISLTALDHTPTVHIHKTHRQIISELTIEVLPALLVSVAGSIFAGYILGSIKNRPAFDKVPALFIMVPILLNLKSNIELNMSTRLSTQANLGTFDHKREGLAVMRSNMELLLLQSTIIGTCVGLISSILALIPSGSGPALGLAEFFQQSALLLAAGLGCALLGSAIIGVLISITVSTSHALGIDPDNIGTPIASSFGDMSTLFILSLITGLLITQIDTLWPLLLVVLSLALTVFLFHIVRQNEHMAHHISEGWLPLVYAAATSSIAGIIVEKCADRYPGMPALVPVMNGIGGNIGTVFASRLSTSLHRASRRDPGAGVSAKEHNLVMLILLLINIPVQLGFLAMHRVVDTSLHVSLWFVLVYVAATVIHGLAMLVLGRLACTILWSKGYDPDDYVNPFITGTGDMLGTVLLALVFLLV</sequence>
<evidence type="ECO:0000256" key="5">
    <source>
        <dbReference type="ARBA" id="ARBA00022842"/>
    </source>
</evidence>
<dbReference type="EMBL" id="JANBUY010000324">
    <property type="protein sequence ID" value="KAJ2860120.1"/>
    <property type="molecule type" value="Genomic_DNA"/>
</dbReference>
<evidence type="ECO:0000256" key="3">
    <source>
        <dbReference type="ARBA" id="ARBA00022448"/>
    </source>
</evidence>
<feature type="transmembrane region" description="Helical" evidence="9">
    <location>
        <begin position="439"/>
        <end position="458"/>
    </location>
</feature>
<dbReference type="AlphaFoldDB" id="A0A9W8M2U4"/>
<evidence type="ECO:0000313" key="11">
    <source>
        <dbReference type="EMBL" id="KAJ2860120.1"/>
    </source>
</evidence>
<feature type="transmembrane region" description="Helical" evidence="9">
    <location>
        <begin position="293"/>
        <end position="311"/>
    </location>
</feature>
<dbReference type="Proteomes" id="UP001140074">
    <property type="component" value="Unassembled WGS sequence"/>
</dbReference>
<comment type="similarity">
    <text evidence="2">Belongs to the SLC41A transporter family.</text>
</comment>
<dbReference type="PANTHER" id="PTHR16228">
    <property type="entry name" value="DIVALENT CATION TRANSPORTER SOLUTE CARRIER FAMILY 41"/>
    <property type="match status" value="1"/>
</dbReference>
<comment type="caution">
    <text evidence="11">The sequence shown here is derived from an EMBL/GenBank/DDBJ whole genome shotgun (WGS) entry which is preliminary data.</text>
</comment>
<name>A0A9W8M2U4_9FUNG</name>
<keyword evidence="6 9" id="KW-1133">Transmembrane helix</keyword>
<feature type="transmembrane region" description="Helical" evidence="9">
    <location>
        <begin position="366"/>
        <end position="385"/>
    </location>
</feature>
<keyword evidence="7" id="KW-0406">Ion transport</keyword>
<feature type="transmembrane region" description="Helical" evidence="9">
    <location>
        <begin position="193"/>
        <end position="216"/>
    </location>
</feature>
<evidence type="ECO:0000256" key="1">
    <source>
        <dbReference type="ARBA" id="ARBA00004141"/>
    </source>
</evidence>
<keyword evidence="12" id="KW-1185">Reference proteome</keyword>
<feature type="transmembrane region" description="Helical" evidence="9">
    <location>
        <begin position="397"/>
        <end position="418"/>
    </location>
</feature>
<dbReference type="InterPro" id="IPR036739">
    <property type="entry name" value="SLC41_membr_dom_sf"/>
</dbReference>
<accession>A0A9W8M2U4</accession>
<keyword evidence="5" id="KW-0460">Magnesium</keyword>
<feature type="transmembrane region" description="Helical" evidence="9">
    <location>
        <begin position="260"/>
        <end position="281"/>
    </location>
</feature>
<keyword evidence="3" id="KW-0813">Transport</keyword>
<protein>
    <recommendedName>
        <fullName evidence="10">SLC41A/MgtE integral membrane domain-containing protein</fullName>
    </recommendedName>
</protein>
<keyword evidence="8 9" id="KW-0472">Membrane</keyword>
<gene>
    <name evidence="11" type="ORF">GGH94_005711</name>
</gene>
<keyword evidence="4 9" id="KW-0812">Transmembrane</keyword>
<dbReference type="PANTHER" id="PTHR16228:SF7">
    <property type="entry name" value="SLC41A_MGTE INTEGRAL MEMBRANE DOMAIN-CONTAINING PROTEIN"/>
    <property type="match status" value="1"/>
</dbReference>
<evidence type="ECO:0000256" key="6">
    <source>
        <dbReference type="ARBA" id="ARBA00022989"/>
    </source>
</evidence>
<evidence type="ECO:0000256" key="9">
    <source>
        <dbReference type="SAM" id="Phobius"/>
    </source>
</evidence>
<organism evidence="11 12">
    <name type="scientific">Coemansia aciculifera</name>
    <dbReference type="NCBI Taxonomy" id="417176"/>
    <lineage>
        <taxon>Eukaryota</taxon>
        <taxon>Fungi</taxon>
        <taxon>Fungi incertae sedis</taxon>
        <taxon>Zoopagomycota</taxon>
        <taxon>Kickxellomycotina</taxon>
        <taxon>Kickxellomycetes</taxon>
        <taxon>Kickxellales</taxon>
        <taxon>Kickxellaceae</taxon>
        <taxon>Coemansia</taxon>
    </lineage>
</organism>
<dbReference type="SUPFAM" id="SSF161093">
    <property type="entry name" value="MgtE membrane domain-like"/>
    <property type="match status" value="2"/>
</dbReference>
<proteinExistence type="inferred from homology"/>
<evidence type="ECO:0000259" key="10">
    <source>
        <dbReference type="Pfam" id="PF01769"/>
    </source>
</evidence>
<dbReference type="Gene3D" id="1.10.357.20">
    <property type="entry name" value="SLC41 divalent cation transporters, integral membrane domain"/>
    <property type="match status" value="2"/>
</dbReference>
<dbReference type="InterPro" id="IPR045349">
    <property type="entry name" value="SLC41A1-3"/>
</dbReference>
<evidence type="ECO:0000256" key="8">
    <source>
        <dbReference type="ARBA" id="ARBA00023136"/>
    </source>
</evidence>
<dbReference type="GO" id="GO:0005886">
    <property type="term" value="C:plasma membrane"/>
    <property type="evidence" value="ECO:0007669"/>
    <property type="project" value="TreeGrafter"/>
</dbReference>
<evidence type="ECO:0000256" key="2">
    <source>
        <dbReference type="ARBA" id="ARBA00009749"/>
    </source>
</evidence>
<dbReference type="GO" id="GO:0008324">
    <property type="term" value="F:monoatomic cation transmembrane transporter activity"/>
    <property type="evidence" value="ECO:0007669"/>
    <property type="project" value="InterPro"/>
</dbReference>
<evidence type="ECO:0000256" key="4">
    <source>
        <dbReference type="ARBA" id="ARBA00022692"/>
    </source>
</evidence>
<dbReference type="Pfam" id="PF01769">
    <property type="entry name" value="MgtE"/>
    <property type="match status" value="2"/>
</dbReference>